<dbReference type="PANTHER" id="PTHR33371">
    <property type="entry name" value="INTERMEMBRANE PHOSPHOLIPID TRANSPORT SYSTEM BINDING PROTEIN MLAD-RELATED"/>
    <property type="match status" value="1"/>
</dbReference>
<dbReference type="eggNOG" id="COG1463">
    <property type="taxonomic scope" value="Bacteria"/>
</dbReference>
<dbReference type="Pfam" id="PF02470">
    <property type="entry name" value="MlaD"/>
    <property type="match status" value="1"/>
</dbReference>
<keyword evidence="3" id="KW-1185">Reference proteome</keyword>
<name>A0A090D362_9BACT</name>
<protein>
    <submittedName>
        <fullName evidence="2">Conserved putative secreted protein</fullName>
    </submittedName>
</protein>
<dbReference type="PANTHER" id="PTHR33371:SF4">
    <property type="entry name" value="INTERMEMBRANE PHOSPHOLIPID TRANSPORT SYSTEM BINDING PROTEIN MLAD"/>
    <property type="match status" value="1"/>
</dbReference>
<dbReference type="RefSeq" id="WP_041018529.1">
    <property type="nucleotide sequence ID" value="NZ_CCEJ010000011.1"/>
</dbReference>
<dbReference type="OrthoDB" id="20481at2"/>
<evidence type="ECO:0000259" key="1">
    <source>
        <dbReference type="Pfam" id="PF02470"/>
    </source>
</evidence>
<evidence type="ECO:0000313" key="3">
    <source>
        <dbReference type="Proteomes" id="UP000031552"/>
    </source>
</evidence>
<reference evidence="2" key="1">
    <citation type="submission" date="2013-12" db="EMBL/GenBank/DDBJ databases">
        <authorList>
            <person name="Linke B."/>
        </authorList>
    </citation>
    <scope>NUCLEOTIDE SEQUENCE [LARGE SCALE GENOMIC DNA]</scope>
    <source>
        <strain evidence="2">CRIB-18</strain>
    </source>
</reference>
<dbReference type="Proteomes" id="UP000031552">
    <property type="component" value="Unassembled WGS sequence"/>
</dbReference>
<dbReference type="InterPro" id="IPR003399">
    <property type="entry name" value="Mce/MlaD"/>
</dbReference>
<sequence length="421" mass="47199">MVDHTKNMMIGVFVIAAATLIAFILLFIHPTVGDDGRSLKVRFANIDKVTVGTRVTFGGRAVGEVIEIREILGEEDPRPTHNGIVYPYELTLTLDSSVEVFNSDEIALRTSGLLGERSVNIRPQPPREGEPLILLTSKDIIFADESGGVEETLKEFKELSDKFEEALDGIISTLNAVKDNSVIENIGQTFANLGEITTTLNQPEKLDNTLNSVEAFTKNLETITEDVIDLWPEIEETVAEFKASAKTLNSTMDHAFVLAGDARQIVHDISLGRGTVGRVLVGDELYLQLSSLLAKGETLMNDVNHYGILFHLDKNWQRLRARRLNLLMKLCTPQEFRNFFNDEIDQIATSLSRVTMVLDETGTCTMNPCLIQNLEFNKVFSELLRRIGEVEEYLKMYNTQLNDFRVLETELDPCSNSCFCQ</sequence>
<dbReference type="AlphaFoldDB" id="A0A090D362"/>
<accession>A0A090D362</accession>
<evidence type="ECO:0000313" key="2">
    <source>
        <dbReference type="EMBL" id="CDR34973.1"/>
    </source>
</evidence>
<dbReference type="STRING" id="1437425.CSEC_2167"/>
<dbReference type="EMBL" id="CCEJ010000011">
    <property type="protein sequence ID" value="CDR34973.1"/>
    <property type="molecule type" value="Genomic_DNA"/>
</dbReference>
<feature type="domain" description="Mce/MlaD" evidence="1">
    <location>
        <begin position="36"/>
        <end position="123"/>
    </location>
</feature>
<organism evidence="2 3">
    <name type="scientific">Candidatus Criblamydia sequanensis CRIB-18</name>
    <dbReference type="NCBI Taxonomy" id="1437425"/>
    <lineage>
        <taxon>Bacteria</taxon>
        <taxon>Pseudomonadati</taxon>
        <taxon>Chlamydiota</taxon>
        <taxon>Chlamydiia</taxon>
        <taxon>Parachlamydiales</taxon>
        <taxon>Candidatus Criblamydiaceae</taxon>
        <taxon>Candidatus Criblamydia</taxon>
    </lineage>
</organism>
<gene>
    <name evidence="2" type="ORF">CSEC_2167</name>
</gene>
<dbReference type="InterPro" id="IPR052336">
    <property type="entry name" value="MlaD_Phospholipid_Transporter"/>
</dbReference>
<comment type="caution">
    <text evidence="2">The sequence shown here is derived from an EMBL/GenBank/DDBJ whole genome shotgun (WGS) entry which is preliminary data.</text>
</comment>
<reference evidence="2" key="2">
    <citation type="submission" date="2014-09" db="EMBL/GenBank/DDBJ databases">
        <title>Criblamydia sequanensis harbors a mega-plasmid encoding arsenite resistance.</title>
        <authorList>
            <person name="Bertelli C."/>
            <person name="Goesmann A."/>
            <person name="Greub G."/>
        </authorList>
    </citation>
    <scope>NUCLEOTIDE SEQUENCE [LARGE SCALE GENOMIC DNA]</scope>
    <source>
        <strain evidence="2">CRIB-18</strain>
    </source>
</reference>
<proteinExistence type="predicted"/>